<dbReference type="AlphaFoldDB" id="A0A084QEK3"/>
<reference evidence="4 5" key="1">
    <citation type="journal article" date="2014" name="BMC Genomics">
        <title>Comparative genome sequencing reveals chemotype-specific gene clusters in the toxigenic black mold Stachybotrys.</title>
        <authorList>
            <person name="Semeiks J."/>
            <person name="Borek D."/>
            <person name="Otwinowski Z."/>
            <person name="Grishin N.V."/>
        </authorList>
    </citation>
    <scope>NUCLEOTIDE SEQUENCE [LARGE SCALE GENOMIC DNA]</scope>
    <source>
        <strain evidence="4 5">IBT 40285</strain>
    </source>
</reference>
<dbReference type="Pfam" id="PF02383">
    <property type="entry name" value="Syja_N"/>
    <property type="match status" value="1"/>
</dbReference>
<dbReference type="HOGENOM" id="CLU_006249_1_0_1"/>
<dbReference type="PANTHER" id="PTHR45662:SF7">
    <property type="entry name" value="SACI DOMAIN PROTEIN (AFU_ORTHOLOGUE AFUA_1G15890)"/>
    <property type="match status" value="1"/>
</dbReference>
<dbReference type="InterPro" id="IPR022158">
    <property type="entry name" value="Inositol_phosphatase"/>
</dbReference>
<dbReference type="InterPro" id="IPR034753">
    <property type="entry name" value="hSac2"/>
</dbReference>
<feature type="domain" description="SAC" evidence="2">
    <location>
        <begin position="251"/>
        <end position="620"/>
    </location>
</feature>
<dbReference type="GO" id="GO:0005783">
    <property type="term" value="C:endoplasmic reticulum"/>
    <property type="evidence" value="ECO:0007669"/>
    <property type="project" value="TreeGrafter"/>
</dbReference>
<dbReference type="PANTHER" id="PTHR45662">
    <property type="entry name" value="PHOSPHATIDYLINOSITIDE PHOSPHATASE SAC1"/>
    <property type="match status" value="1"/>
</dbReference>
<feature type="compositionally biased region" description="Basic and acidic residues" evidence="1">
    <location>
        <begin position="819"/>
        <end position="832"/>
    </location>
</feature>
<evidence type="ECO:0000313" key="5">
    <source>
        <dbReference type="Proteomes" id="UP000028524"/>
    </source>
</evidence>
<feature type="region of interest" description="Disordered" evidence="1">
    <location>
        <begin position="113"/>
        <end position="169"/>
    </location>
</feature>
<dbReference type="OMA" id="YFWNRHL"/>
<feature type="region of interest" description="Disordered" evidence="1">
    <location>
        <begin position="808"/>
        <end position="832"/>
    </location>
</feature>
<organism evidence="4 5">
    <name type="scientific">Stachybotrys chlorohalonatus (strain IBT 40285)</name>
    <dbReference type="NCBI Taxonomy" id="1283841"/>
    <lineage>
        <taxon>Eukaryota</taxon>
        <taxon>Fungi</taxon>
        <taxon>Dikarya</taxon>
        <taxon>Ascomycota</taxon>
        <taxon>Pezizomycotina</taxon>
        <taxon>Sordariomycetes</taxon>
        <taxon>Hypocreomycetidae</taxon>
        <taxon>Hypocreales</taxon>
        <taxon>Stachybotryaceae</taxon>
        <taxon>Stachybotrys</taxon>
    </lineage>
</organism>
<dbReference type="EMBL" id="KL660798">
    <property type="protein sequence ID" value="KFA62388.1"/>
    <property type="molecule type" value="Genomic_DNA"/>
</dbReference>
<feature type="region of interest" description="Disordered" evidence="1">
    <location>
        <begin position="342"/>
        <end position="364"/>
    </location>
</feature>
<dbReference type="OrthoDB" id="405996at2759"/>
<evidence type="ECO:0000259" key="3">
    <source>
        <dbReference type="PROSITE" id="PS51791"/>
    </source>
</evidence>
<feature type="compositionally biased region" description="Acidic residues" evidence="1">
    <location>
        <begin position="132"/>
        <end position="142"/>
    </location>
</feature>
<evidence type="ECO:0008006" key="6">
    <source>
        <dbReference type="Google" id="ProtNLM"/>
    </source>
</evidence>
<protein>
    <recommendedName>
        <fullName evidence="6">SAC domain-containing protein</fullName>
    </recommendedName>
</protein>
<dbReference type="STRING" id="1283841.A0A084QEK3"/>
<name>A0A084QEK3_STAC4</name>
<feature type="compositionally biased region" description="Acidic residues" evidence="1">
    <location>
        <begin position="149"/>
        <end position="158"/>
    </location>
</feature>
<evidence type="ECO:0000313" key="4">
    <source>
        <dbReference type="EMBL" id="KFA62388.1"/>
    </source>
</evidence>
<dbReference type="Pfam" id="PF12456">
    <property type="entry name" value="hSac2"/>
    <property type="match status" value="1"/>
</dbReference>
<feature type="compositionally biased region" description="Low complexity" evidence="1">
    <location>
        <begin position="210"/>
        <end position="221"/>
    </location>
</feature>
<sequence length="939" mass="104722">MPGLARKIIICAAVDGLVIQPLSSKGQKPFQPIKIRYSDAAVSNVSRAQVPDTSKPDTSFEAFGVVGLVTISRLSYLVTITRRRQVAQILGHPVYVATEVAVTPCSAQTEAERSIQSTSLHLKQRAPHSLEEEYQSSDDDIEPSQPTAEPDDPLEDHDDANSDSARSSIVEDVIRKRGSYGRFAQRWFSRGGWTMDQQRTMGLSVSPKQSSAAPATSSVPAQIEEKTAPTPPPVSSLLPKLLRTLQILFGTSQSFYFSYDVDITRKLGKKVEFPNDDLAPCAHVDSMFFWNRNILQPFMNSSQESICLPLMQGFVGQRSFRVDSHPPQVDHHAQDSVELCTLSPTGSVPASPPTERDQESAELRSSERSYLLTIISRRSTKRGGLRYLRRGVDEDGFTANSVETEQILSPANWTTSSRTYSFLQIRGSIPLFFTQTPFSLKPAPVLQHAAETNFQACKKHVERLEATYGDVQIVNLVERHGIEEPLGSQFERSVERLKKEATGSHDLAFEWFDFHRACRGMKFENVSILLLKLKDKLEEMGSTVYQDGESQTEQKGVVRTNCMDCLDRTNVCQSSFAKHMLEVQLREEGFDLSAQLDQTTSWFNTVWADNGDAISKQYASTAAMKGDYTRTRKRDYRGALNDLGLSLTRFYNGMVNDYFSQATIDFLLGNVTANVFDEFEADMMTKDPAVSVMKMREQAIELCQRRVVADETEEFHGGWVLISPHSTDAVKSWPMEEIVLLLTDVALYLCRLDWNSDKVSSFERVELSNVTEIRVGTYITSTISPSHMDETKNIGFVVSYEPGKSHVKRTNTRTLSSSDDVKQQQDAADLKDASQAPTLVSMISGRSKSSPIRKVAFKAPYTSSSAVTIGNAPQQTESQLVTSICGEIERLAREQQPPKENESSQALLVTGDIISLEEAKRNTGLLEQLGHSIKRLVWA</sequence>
<dbReference type="InterPro" id="IPR002013">
    <property type="entry name" value="SAC_dom"/>
</dbReference>
<keyword evidence="5" id="KW-1185">Reference proteome</keyword>
<dbReference type="PROSITE" id="PS50275">
    <property type="entry name" value="SAC"/>
    <property type="match status" value="1"/>
</dbReference>
<gene>
    <name evidence="4" type="ORF">S40285_06232</name>
</gene>
<evidence type="ECO:0000256" key="1">
    <source>
        <dbReference type="SAM" id="MobiDB-lite"/>
    </source>
</evidence>
<dbReference type="GO" id="GO:0046856">
    <property type="term" value="P:phosphatidylinositol dephosphorylation"/>
    <property type="evidence" value="ECO:0007669"/>
    <property type="project" value="TreeGrafter"/>
</dbReference>
<dbReference type="PROSITE" id="PS51791">
    <property type="entry name" value="HSAC2"/>
    <property type="match status" value="1"/>
</dbReference>
<evidence type="ECO:0000259" key="2">
    <source>
        <dbReference type="PROSITE" id="PS50275"/>
    </source>
</evidence>
<accession>A0A084QEK3</accession>
<dbReference type="Proteomes" id="UP000028524">
    <property type="component" value="Unassembled WGS sequence"/>
</dbReference>
<dbReference type="GO" id="GO:0043812">
    <property type="term" value="F:phosphatidylinositol-4-phosphate phosphatase activity"/>
    <property type="evidence" value="ECO:0007669"/>
    <property type="project" value="TreeGrafter"/>
</dbReference>
<feature type="compositionally biased region" description="Basic and acidic residues" evidence="1">
    <location>
        <begin position="354"/>
        <end position="364"/>
    </location>
</feature>
<feature type="domain" description="HSac2" evidence="3">
    <location>
        <begin position="690"/>
        <end position="840"/>
    </location>
</feature>
<feature type="region of interest" description="Disordered" evidence="1">
    <location>
        <begin position="202"/>
        <end position="233"/>
    </location>
</feature>
<proteinExistence type="predicted"/>
<dbReference type="InParanoid" id="A0A084QEK3"/>